<reference evidence="2" key="1">
    <citation type="submission" date="2022-03" db="EMBL/GenBank/DDBJ databases">
        <authorList>
            <person name="Martin C."/>
        </authorList>
    </citation>
    <scope>NUCLEOTIDE SEQUENCE</scope>
</reference>
<accession>A0A8J1TVV4</accession>
<feature type="region of interest" description="Disordered" evidence="1">
    <location>
        <begin position="1"/>
        <end position="20"/>
    </location>
</feature>
<keyword evidence="3" id="KW-1185">Reference proteome</keyword>
<sequence>MRLPSYDFTQLTNENQDIPEESHSNYRKFYLILSQPYLKADSAPESLDAVNKRLPGHKGEHERHNSRPGTIWPTAEEDQDVYGKGISQDQSLRYECQATTFNVPCLTHVDCAACPYRNGCNLRMQRCTIAFRLFRFGHSRRQSVKVANESSPFILIPCRLTSGLMHQCRYRTSDM</sequence>
<comment type="caution">
    <text evidence="2">The sequence shown here is derived from an EMBL/GenBank/DDBJ whole genome shotgun (WGS) entry which is preliminary data.</text>
</comment>
<name>A0A8J1TVV4_OWEFU</name>
<dbReference type="EMBL" id="CAIIXF020000010">
    <property type="protein sequence ID" value="CAH1796522.1"/>
    <property type="molecule type" value="Genomic_DNA"/>
</dbReference>
<evidence type="ECO:0000256" key="1">
    <source>
        <dbReference type="SAM" id="MobiDB-lite"/>
    </source>
</evidence>
<evidence type="ECO:0000313" key="3">
    <source>
        <dbReference type="Proteomes" id="UP000749559"/>
    </source>
</evidence>
<dbReference type="Proteomes" id="UP000749559">
    <property type="component" value="Unassembled WGS sequence"/>
</dbReference>
<evidence type="ECO:0000313" key="2">
    <source>
        <dbReference type="EMBL" id="CAH1796522.1"/>
    </source>
</evidence>
<organism evidence="2 3">
    <name type="scientific">Owenia fusiformis</name>
    <name type="common">Polychaete worm</name>
    <dbReference type="NCBI Taxonomy" id="6347"/>
    <lineage>
        <taxon>Eukaryota</taxon>
        <taxon>Metazoa</taxon>
        <taxon>Spiralia</taxon>
        <taxon>Lophotrochozoa</taxon>
        <taxon>Annelida</taxon>
        <taxon>Polychaeta</taxon>
        <taxon>Sedentaria</taxon>
        <taxon>Canalipalpata</taxon>
        <taxon>Sabellida</taxon>
        <taxon>Oweniida</taxon>
        <taxon>Oweniidae</taxon>
        <taxon>Owenia</taxon>
    </lineage>
</organism>
<feature type="region of interest" description="Disordered" evidence="1">
    <location>
        <begin position="54"/>
        <end position="73"/>
    </location>
</feature>
<protein>
    <submittedName>
        <fullName evidence="2">Uncharacterized protein</fullName>
    </submittedName>
</protein>
<proteinExistence type="predicted"/>
<feature type="compositionally biased region" description="Polar residues" evidence="1">
    <location>
        <begin position="7"/>
        <end position="16"/>
    </location>
</feature>
<gene>
    <name evidence="2" type="ORF">OFUS_LOCUS20922</name>
</gene>
<dbReference type="AlphaFoldDB" id="A0A8J1TVV4"/>